<keyword evidence="1" id="KW-1133">Transmembrane helix</keyword>
<feature type="transmembrane region" description="Helical" evidence="1">
    <location>
        <begin position="273"/>
        <end position="291"/>
    </location>
</feature>
<reference evidence="3" key="1">
    <citation type="journal article" date="2019" name="Int. J. Syst. Evol. Microbiol.">
        <title>The Global Catalogue of Microorganisms (GCM) 10K type strain sequencing project: providing services to taxonomists for standard genome sequencing and annotation.</title>
        <authorList>
            <consortium name="The Broad Institute Genomics Platform"/>
            <consortium name="The Broad Institute Genome Sequencing Center for Infectious Disease"/>
            <person name="Wu L."/>
            <person name="Ma J."/>
        </authorList>
    </citation>
    <scope>NUCLEOTIDE SEQUENCE [LARGE SCALE GENOMIC DNA]</scope>
    <source>
        <strain evidence="3">CCM 7427</strain>
    </source>
</reference>
<dbReference type="Proteomes" id="UP001597521">
    <property type="component" value="Unassembled WGS sequence"/>
</dbReference>
<keyword evidence="1" id="KW-0472">Membrane</keyword>
<evidence type="ECO:0000313" key="3">
    <source>
        <dbReference type="Proteomes" id="UP001597521"/>
    </source>
</evidence>
<feature type="transmembrane region" description="Helical" evidence="1">
    <location>
        <begin position="448"/>
        <end position="468"/>
    </location>
</feature>
<feature type="transmembrane region" description="Helical" evidence="1">
    <location>
        <begin position="179"/>
        <end position="197"/>
    </location>
</feature>
<evidence type="ECO:0000313" key="2">
    <source>
        <dbReference type="EMBL" id="MFD2646382.1"/>
    </source>
</evidence>
<accession>A0ABW5QEZ8</accession>
<evidence type="ECO:0000256" key="1">
    <source>
        <dbReference type="SAM" id="Phobius"/>
    </source>
</evidence>
<gene>
    <name evidence="2" type="ORF">ACFSX5_01080</name>
</gene>
<feature type="transmembrane region" description="Helical" evidence="1">
    <location>
        <begin position="36"/>
        <end position="69"/>
    </location>
</feature>
<feature type="transmembrane region" description="Helical" evidence="1">
    <location>
        <begin position="379"/>
        <end position="400"/>
    </location>
</feature>
<feature type="transmembrane region" description="Helical" evidence="1">
    <location>
        <begin position="204"/>
        <end position="222"/>
    </location>
</feature>
<comment type="caution">
    <text evidence="2">The sequence shown here is derived from an EMBL/GenBank/DDBJ whole genome shotgun (WGS) entry which is preliminary data.</text>
</comment>
<dbReference type="EMBL" id="JBHUNP010000001">
    <property type="protein sequence ID" value="MFD2646382.1"/>
    <property type="molecule type" value="Genomic_DNA"/>
</dbReference>
<keyword evidence="3" id="KW-1185">Reference proteome</keyword>
<evidence type="ECO:0008006" key="4">
    <source>
        <dbReference type="Google" id="ProtNLM"/>
    </source>
</evidence>
<feature type="transmembrane region" description="Helical" evidence="1">
    <location>
        <begin position="420"/>
        <end position="436"/>
    </location>
</feature>
<proteinExistence type="predicted"/>
<sequence>MSVLFSTASVILVALGLSIALRRQVEVLLPVTISSILLIGWIGGYLVPVVAFRPALWAAGVTALGYCITNRSQLVTRLSPGLAIFSLLAIAAYALSRGLLLLSWDEFSHWGQVVRFLLGSGRYPSTGDILFDGYPFGTAIWQILIGGNSEQNWIFAQTFLKLGGLAVLFTHIGWNRPHVYLPLAVVIVALLHLFVGLGGIGDILIDAPLAVFAGASLAIYFLSGRDTGSILFAALVAAPLPLFKDIGLVISLFVSGVILMDRLIDRLVFAERWHWPAFIASLLPAFLAYLVNRVRITFLGPTEGFNFSLSPSSILQGVAQDGFGQRFSQTMTTLGEAAGGWSFAYPGYDLKTVLLSAAALLFMATLLQTKRGVAGPITFGVVAMAGFCLYVGLLIILYLFSFSAYEGVRLASFQRYTNTFLLPIFIVGVAFLLRGGQKPVHEAARSGALIILMVFAGLGLLVQIPTVLDPSSNASFAVRASVDDIVREAPSSIAAGASTYVLWNGTNGEHYYMTMYSLTPSPVSRGCFSLGQPRHEGDVWSCDVDQNWFRDQLAAFDYVMLGSVDPEFSERFGDLFAVAPQRGWYSIEKGANGAVLGIAPIAPTPSP</sequence>
<feature type="transmembrane region" description="Helical" evidence="1">
    <location>
        <begin position="81"/>
        <end position="104"/>
    </location>
</feature>
<organism evidence="2 3">
    <name type="scientific">Devosia albogilva</name>
    <dbReference type="NCBI Taxonomy" id="429726"/>
    <lineage>
        <taxon>Bacteria</taxon>
        <taxon>Pseudomonadati</taxon>
        <taxon>Pseudomonadota</taxon>
        <taxon>Alphaproteobacteria</taxon>
        <taxon>Hyphomicrobiales</taxon>
        <taxon>Devosiaceae</taxon>
        <taxon>Devosia</taxon>
    </lineage>
</organism>
<name>A0ABW5QEZ8_9HYPH</name>
<feature type="transmembrane region" description="Helical" evidence="1">
    <location>
        <begin position="242"/>
        <end position="261"/>
    </location>
</feature>
<dbReference type="RefSeq" id="WP_386830959.1">
    <property type="nucleotide sequence ID" value="NZ_JBHUNP010000001.1"/>
</dbReference>
<keyword evidence="1" id="KW-0812">Transmembrane</keyword>
<protein>
    <recommendedName>
        <fullName evidence="4">Glycosyltransferase RgtA/B/C/D-like domain-containing protein</fullName>
    </recommendedName>
</protein>